<keyword evidence="4" id="KW-1185">Reference proteome</keyword>
<dbReference type="InterPro" id="IPR011010">
    <property type="entry name" value="DNA_brk_join_enz"/>
</dbReference>
<dbReference type="AlphaFoldDB" id="A0A9N9ATA5"/>
<dbReference type="OrthoDB" id="2422093at2759"/>
<name>A0A9N9ATA5_9GLOM</name>
<dbReference type="GO" id="GO:0003677">
    <property type="term" value="F:DNA binding"/>
    <property type="evidence" value="ECO:0007669"/>
    <property type="project" value="InterPro"/>
</dbReference>
<dbReference type="PROSITE" id="PS50800">
    <property type="entry name" value="SAP"/>
    <property type="match status" value="1"/>
</dbReference>
<dbReference type="SUPFAM" id="SSF56349">
    <property type="entry name" value="DNA breaking-rejoining enzymes"/>
    <property type="match status" value="1"/>
</dbReference>
<dbReference type="Gene3D" id="1.10.720.30">
    <property type="entry name" value="SAP domain"/>
    <property type="match status" value="1"/>
</dbReference>
<feature type="domain" description="SAP" evidence="2">
    <location>
        <begin position="6"/>
        <end position="40"/>
    </location>
</feature>
<dbReference type="InterPro" id="IPR052925">
    <property type="entry name" value="Phage_Integrase-like_Recomb"/>
</dbReference>
<dbReference type="GO" id="GO:0015074">
    <property type="term" value="P:DNA integration"/>
    <property type="evidence" value="ECO:0007669"/>
    <property type="project" value="InterPro"/>
</dbReference>
<dbReference type="InterPro" id="IPR002104">
    <property type="entry name" value="Integrase_catalytic"/>
</dbReference>
<dbReference type="Proteomes" id="UP000789759">
    <property type="component" value="Unassembled WGS sequence"/>
</dbReference>
<dbReference type="InterPro" id="IPR036361">
    <property type="entry name" value="SAP_dom_sf"/>
</dbReference>
<sequence>MSFVSWNKLTLAELKELCLTCGLTSGGNKKELGERLHAFFEKRKGKQPDSEFVAGEMSHDPYIDTEGAGNEFSNCGDRVFEREGIADLEEDCVELNSQFADDNIRDTLAAGFQRQEQRCHPEEIEEGDLLNEAWPTVKLTKARDQHEYDFLSKMGDKDFICIRDDMESRAVMLRLANEKGWKTALQIVGNNDKMMEKGREMGFMTLPHHQTLTTKVPLGKIEREVKGYTPFEVEKTLSPQIVPGESPVLTVEVLAISQQTALQQMRSPSPEPKRKIDYTQPQAMGLVEIKSSETGNPPVGLCGVVADTNAYTSRPVSASTSTNNIHKGSVRSSRTIEKPRVVFSSNKSKLVSKLLVKAQSLFSKAFSRGWNNCLDKAWSIFLSFCKITKQKALPSSVNTLVSCLIWLDLTHAFAKCTDILAAVSKEHLNAQFPDPSKAYKRFISIRPKTSENCPLFLSRQGKQLTVSAIGAIVKRLAKHSGLEGCYTAHSIRIGGATAAMEAGLSLTQIRAIGSWDSKAVMLYLTLVGTTQMQVSRKM</sequence>
<dbReference type="Pfam" id="PF00589">
    <property type="entry name" value="Phage_integrase"/>
    <property type="match status" value="1"/>
</dbReference>
<keyword evidence="1" id="KW-0233">DNA recombination</keyword>
<organism evidence="3 4">
    <name type="scientific">Cetraspora pellucida</name>
    <dbReference type="NCBI Taxonomy" id="1433469"/>
    <lineage>
        <taxon>Eukaryota</taxon>
        <taxon>Fungi</taxon>
        <taxon>Fungi incertae sedis</taxon>
        <taxon>Mucoromycota</taxon>
        <taxon>Glomeromycotina</taxon>
        <taxon>Glomeromycetes</taxon>
        <taxon>Diversisporales</taxon>
        <taxon>Gigasporaceae</taxon>
        <taxon>Cetraspora</taxon>
    </lineage>
</organism>
<evidence type="ECO:0000313" key="3">
    <source>
        <dbReference type="EMBL" id="CAG8541491.1"/>
    </source>
</evidence>
<dbReference type="SUPFAM" id="SSF68906">
    <property type="entry name" value="SAP domain"/>
    <property type="match status" value="1"/>
</dbReference>
<protein>
    <submittedName>
        <fullName evidence="3">9545_t:CDS:1</fullName>
    </submittedName>
</protein>
<proteinExistence type="predicted"/>
<feature type="non-terminal residue" evidence="3">
    <location>
        <position position="538"/>
    </location>
</feature>
<reference evidence="3" key="1">
    <citation type="submission" date="2021-06" db="EMBL/GenBank/DDBJ databases">
        <authorList>
            <person name="Kallberg Y."/>
            <person name="Tangrot J."/>
            <person name="Rosling A."/>
        </authorList>
    </citation>
    <scope>NUCLEOTIDE SEQUENCE</scope>
    <source>
        <strain evidence="3">FL966</strain>
    </source>
</reference>
<dbReference type="PANTHER" id="PTHR34605">
    <property type="entry name" value="PHAGE_INTEGRASE DOMAIN-CONTAINING PROTEIN"/>
    <property type="match status" value="1"/>
</dbReference>
<dbReference type="GO" id="GO:0006310">
    <property type="term" value="P:DNA recombination"/>
    <property type="evidence" value="ECO:0007669"/>
    <property type="project" value="UniProtKB-KW"/>
</dbReference>
<accession>A0A9N9ATA5</accession>
<comment type="caution">
    <text evidence="3">The sequence shown here is derived from an EMBL/GenBank/DDBJ whole genome shotgun (WGS) entry which is preliminary data.</text>
</comment>
<dbReference type="PANTHER" id="PTHR34605:SF3">
    <property type="entry name" value="P CELL-TYPE AGGLUTINATION PROTEIN MAP4-LIKE-RELATED"/>
    <property type="match status" value="1"/>
</dbReference>
<evidence type="ECO:0000313" key="4">
    <source>
        <dbReference type="Proteomes" id="UP000789759"/>
    </source>
</evidence>
<evidence type="ECO:0000259" key="2">
    <source>
        <dbReference type="PROSITE" id="PS50800"/>
    </source>
</evidence>
<evidence type="ECO:0000256" key="1">
    <source>
        <dbReference type="ARBA" id="ARBA00023172"/>
    </source>
</evidence>
<dbReference type="Gene3D" id="1.10.443.10">
    <property type="entry name" value="Intergrase catalytic core"/>
    <property type="match status" value="1"/>
</dbReference>
<dbReference type="EMBL" id="CAJVQA010002243">
    <property type="protein sequence ID" value="CAG8541491.1"/>
    <property type="molecule type" value="Genomic_DNA"/>
</dbReference>
<gene>
    <name evidence="3" type="ORF">CPELLU_LOCUS4321</name>
</gene>
<dbReference type="SUPFAM" id="SSF47823">
    <property type="entry name" value="lambda integrase-like, N-terminal domain"/>
    <property type="match status" value="1"/>
</dbReference>
<dbReference type="InterPro" id="IPR003034">
    <property type="entry name" value="SAP_dom"/>
</dbReference>
<dbReference type="InterPro" id="IPR013762">
    <property type="entry name" value="Integrase-like_cat_sf"/>
</dbReference>